<keyword evidence="1" id="KW-1133">Transmembrane helix</keyword>
<comment type="caution">
    <text evidence="2">The sequence shown here is derived from an EMBL/GenBank/DDBJ whole genome shotgun (WGS) entry which is preliminary data.</text>
</comment>
<reference evidence="2 3" key="1">
    <citation type="journal article" date="2019" name="Int. J. Syst. Evol. Microbiol.">
        <title>The Global Catalogue of Microorganisms (GCM) 10K type strain sequencing project: providing services to taxonomists for standard genome sequencing and annotation.</title>
        <authorList>
            <consortium name="The Broad Institute Genomics Platform"/>
            <consortium name="The Broad Institute Genome Sequencing Center for Infectious Disease"/>
            <person name="Wu L."/>
            <person name="Ma J."/>
        </authorList>
    </citation>
    <scope>NUCLEOTIDE SEQUENCE [LARGE SCALE GENOMIC DNA]</scope>
    <source>
        <strain evidence="2 3">JCM 14588</strain>
    </source>
</reference>
<evidence type="ECO:0000313" key="3">
    <source>
        <dbReference type="Proteomes" id="UP001501288"/>
    </source>
</evidence>
<name>A0ABN2C1N4_9MICO</name>
<evidence type="ECO:0000256" key="1">
    <source>
        <dbReference type="SAM" id="Phobius"/>
    </source>
</evidence>
<keyword evidence="1" id="KW-0812">Transmembrane</keyword>
<keyword evidence="3" id="KW-1185">Reference proteome</keyword>
<dbReference type="Proteomes" id="UP001501288">
    <property type="component" value="Unassembled WGS sequence"/>
</dbReference>
<protein>
    <recommendedName>
        <fullName evidence="4">DUF3784 domain-containing protein</fullName>
    </recommendedName>
</protein>
<evidence type="ECO:0008006" key="4">
    <source>
        <dbReference type="Google" id="ProtNLM"/>
    </source>
</evidence>
<evidence type="ECO:0000313" key="2">
    <source>
        <dbReference type="EMBL" id="GAA1551106.1"/>
    </source>
</evidence>
<organism evidence="2 3">
    <name type="scientific">Dermacoccus barathri</name>
    <dbReference type="NCBI Taxonomy" id="322601"/>
    <lineage>
        <taxon>Bacteria</taxon>
        <taxon>Bacillati</taxon>
        <taxon>Actinomycetota</taxon>
        <taxon>Actinomycetes</taxon>
        <taxon>Micrococcales</taxon>
        <taxon>Dermacoccaceae</taxon>
        <taxon>Dermacoccus</taxon>
    </lineage>
</organism>
<accession>A0ABN2C1N4</accession>
<keyword evidence="1" id="KW-0472">Membrane</keyword>
<feature type="transmembrane region" description="Helical" evidence="1">
    <location>
        <begin position="46"/>
        <end position="71"/>
    </location>
</feature>
<feature type="transmembrane region" description="Helical" evidence="1">
    <location>
        <begin position="6"/>
        <end position="25"/>
    </location>
</feature>
<dbReference type="RefSeq" id="WP_346030817.1">
    <property type="nucleotide sequence ID" value="NZ_BAAANV010000053.1"/>
</dbReference>
<feature type="transmembrane region" description="Helical" evidence="1">
    <location>
        <begin position="77"/>
        <end position="98"/>
    </location>
</feature>
<sequence length="104" mass="10594">MLLGSWCIAGGVGILVAMLVVLPIKAFTSTSEVMEGTDLSRSPEHLATNVIAVRAAFAALAVGVVTVALAVTEVSRTATTIGAVLPSALLSLVLVTHVRRPQGS</sequence>
<proteinExistence type="predicted"/>
<gene>
    <name evidence="2" type="ORF">GCM10009762_25340</name>
</gene>
<dbReference type="EMBL" id="BAAANV010000053">
    <property type="protein sequence ID" value="GAA1551106.1"/>
    <property type="molecule type" value="Genomic_DNA"/>
</dbReference>